<comment type="caution">
    <text evidence="3">The sequence shown here is derived from an EMBL/GenBank/DDBJ whole genome shotgun (WGS) entry which is preliminary data.</text>
</comment>
<reference evidence="3 4" key="1">
    <citation type="journal article" date="2021" name="Int. J. Syst. Evol. Microbiol.">
        <title>Amazonocrinis nigriterrae gen. nov., sp. nov., Atlanticothrix silvestris gen. nov., sp. nov. and Dendronalium phyllosphericum gen. nov., sp. nov., nostocacean cyanobacteria from Brazilian environments.</title>
        <authorList>
            <person name="Alvarenga D.O."/>
            <person name="Andreote A.P.D."/>
            <person name="Branco L.H.Z."/>
            <person name="Delbaje E."/>
            <person name="Cruz R.B."/>
            <person name="Varani A.M."/>
            <person name="Fiore M.F."/>
        </authorList>
    </citation>
    <scope>NUCLEOTIDE SEQUENCE [LARGE SCALE GENOMIC DNA]</scope>
    <source>
        <strain evidence="3 4">CENA369</strain>
    </source>
</reference>
<dbReference type="SUPFAM" id="SSF54637">
    <property type="entry name" value="Thioesterase/thiol ester dehydrase-isomerase"/>
    <property type="match status" value="1"/>
</dbReference>
<dbReference type="RefSeq" id="WP_225896010.1">
    <property type="nucleotide sequence ID" value="NZ_JAECZA010000277.1"/>
</dbReference>
<evidence type="ECO:0000256" key="2">
    <source>
        <dbReference type="ARBA" id="ARBA00022801"/>
    </source>
</evidence>
<accession>A0A8J7I718</accession>
<name>A0A8J7I718_9NOST</name>
<dbReference type="CDD" id="cd00586">
    <property type="entry name" value="4HBT"/>
    <property type="match status" value="1"/>
</dbReference>
<dbReference type="AlphaFoldDB" id="A0A8J7I718"/>
<sequence>MKFEPVSLTLQVRPNDLDSLGHVNNATVLEYLEAGRWLWLEHHNLRRGQRILPVVARIEINYRREILPKEVRVITKIEDTEKEYRYQAVFCQTVEIFTDGTATIAADARVKVGFIDAVERTLKSLPDFLEENNTAKALGGVS</sequence>
<dbReference type="EMBL" id="JAECZA010000277">
    <property type="protein sequence ID" value="MBH8577276.1"/>
    <property type="molecule type" value="Genomic_DNA"/>
</dbReference>
<evidence type="ECO:0000256" key="1">
    <source>
        <dbReference type="ARBA" id="ARBA00005953"/>
    </source>
</evidence>
<organism evidence="3 4">
    <name type="scientific">Dendronalium phyllosphericum CENA369</name>
    <dbReference type="NCBI Taxonomy" id="1725256"/>
    <lineage>
        <taxon>Bacteria</taxon>
        <taxon>Bacillati</taxon>
        <taxon>Cyanobacteriota</taxon>
        <taxon>Cyanophyceae</taxon>
        <taxon>Nostocales</taxon>
        <taxon>Nostocaceae</taxon>
        <taxon>Dendronalium</taxon>
        <taxon>Dendronalium phyllosphericum</taxon>
    </lineage>
</organism>
<protein>
    <submittedName>
        <fullName evidence="3">Acyl-CoA thioesterase</fullName>
    </submittedName>
</protein>
<gene>
    <name evidence="3" type="ORF">I8752_30775</name>
</gene>
<dbReference type="InterPro" id="IPR050563">
    <property type="entry name" value="4-hydroxybenzoyl-CoA_TE"/>
</dbReference>
<evidence type="ECO:0000313" key="4">
    <source>
        <dbReference type="Proteomes" id="UP000662314"/>
    </source>
</evidence>
<dbReference type="Pfam" id="PF13279">
    <property type="entry name" value="4HBT_2"/>
    <property type="match status" value="1"/>
</dbReference>
<dbReference type="Gene3D" id="3.10.129.10">
    <property type="entry name" value="Hotdog Thioesterase"/>
    <property type="match status" value="1"/>
</dbReference>
<keyword evidence="4" id="KW-1185">Reference proteome</keyword>
<proteinExistence type="inferred from homology"/>
<keyword evidence="2" id="KW-0378">Hydrolase</keyword>
<dbReference type="InterPro" id="IPR029069">
    <property type="entry name" value="HotDog_dom_sf"/>
</dbReference>
<comment type="similarity">
    <text evidence="1">Belongs to the 4-hydroxybenzoyl-CoA thioesterase family.</text>
</comment>
<dbReference type="GO" id="GO:0047617">
    <property type="term" value="F:fatty acyl-CoA hydrolase activity"/>
    <property type="evidence" value="ECO:0007669"/>
    <property type="project" value="TreeGrafter"/>
</dbReference>
<evidence type="ECO:0000313" key="3">
    <source>
        <dbReference type="EMBL" id="MBH8577276.1"/>
    </source>
</evidence>
<dbReference type="PANTHER" id="PTHR31793:SF27">
    <property type="entry name" value="NOVEL THIOESTERASE SUPERFAMILY DOMAIN AND SAPOSIN A-TYPE DOMAIN CONTAINING PROTEIN (0610012H03RIK)"/>
    <property type="match status" value="1"/>
</dbReference>
<dbReference type="Proteomes" id="UP000662314">
    <property type="component" value="Unassembled WGS sequence"/>
</dbReference>
<dbReference type="PANTHER" id="PTHR31793">
    <property type="entry name" value="4-HYDROXYBENZOYL-COA THIOESTERASE FAMILY MEMBER"/>
    <property type="match status" value="1"/>
</dbReference>